<dbReference type="EMBL" id="MDSU01000001">
    <property type="protein sequence ID" value="OSS43062.1"/>
    <property type="molecule type" value="Genomic_DNA"/>
</dbReference>
<dbReference type="AlphaFoldDB" id="A0A1X4XZT9"/>
<keyword evidence="2" id="KW-1185">Reference proteome</keyword>
<dbReference type="STRING" id="1562698.DESAMIL20_170"/>
<protein>
    <recommendedName>
        <fullName evidence="3">PilZ domain-containing protein</fullName>
    </recommendedName>
</protein>
<dbReference type="Proteomes" id="UP000194141">
    <property type="component" value="Unassembled WGS sequence"/>
</dbReference>
<evidence type="ECO:0000313" key="1">
    <source>
        <dbReference type="EMBL" id="OSS43062.1"/>
    </source>
</evidence>
<comment type="caution">
    <text evidence="1">The sequence shown here is derived from an EMBL/GenBank/DDBJ whole genome shotgun (WGS) entry which is preliminary data.</text>
</comment>
<name>A0A1X4XZT9_9BACT</name>
<proteinExistence type="predicted"/>
<dbReference type="RefSeq" id="WP_086032985.1">
    <property type="nucleotide sequence ID" value="NZ_MDSU01000001.1"/>
</dbReference>
<gene>
    <name evidence="1" type="ORF">DESAMIL20_170</name>
</gene>
<evidence type="ECO:0008006" key="3">
    <source>
        <dbReference type="Google" id="ProtNLM"/>
    </source>
</evidence>
<sequence length="185" mass="21654">MTDEGYRLIEASFILYYTKITQEQLQKEKDEIYKIDSHDDSFNFLMAQNNIDSSFDNLNKAFVVMMKEIDAKLNYLIALLRDGKEKERFLNYNKAYSCTVSASEINFINDNFLQKGDLLSISFFLPISSHNEIKATAQIVDIFQKDKNVCAKAKFLDINKKSQELIIYYGLVLDRERLRSRQLEI</sequence>
<organism evidence="1 2">
    <name type="scientific">Desulfurella amilsii</name>
    <dbReference type="NCBI Taxonomy" id="1562698"/>
    <lineage>
        <taxon>Bacteria</taxon>
        <taxon>Pseudomonadati</taxon>
        <taxon>Campylobacterota</taxon>
        <taxon>Desulfurellia</taxon>
        <taxon>Desulfurellales</taxon>
        <taxon>Desulfurellaceae</taxon>
        <taxon>Desulfurella</taxon>
    </lineage>
</organism>
<reference evidence="1 2" key="1">
    <citation type="journal article" date="2017" name="Front. Microbiol.">
        <title>Genome Sequence of Desulfurella amilsii Strain TR1 and Comparative Genomics of Desulfurellaceae Family.</title>
        <authorList>
            <person name="Florentino A.P."/>
            <person name="Stams A.J."/>
            <person name="Sanchez-Andrea I."/>
        </authorList>
    </citation>
    <scope>NUCLEOTIDE SEQUENCE [LARGE SCALE GENOMIC DNA]</scope>
    <source>
        <strain evidence="1 2">TR1</strain>
    </source>
</reference>
<accession>A0A1X4XZT9</accession>
<dbReference type="OrthoDB" id="5512515at2"/>
<evidence type="ECO:0000313" key="2">
    <source>
        <dbReference type="Proteomes" id="UP000194141"/>
    </source>
</evidence>